<reference evidence="1 2" key="1">
    <citation type="submission" date="2019-07" db="EMBL/GenBank/DDBJ databases">
        <title>Whole genome shotgun sequence of Segetibacter aerophilus NBRC 106135.</title>
        <authorList>
            <person name="Hosoyama A."/>
            <person name="Uohara A."/>
            <person name="Ohji S."/>
            <person name="Ichikawa N."/>
        </authorList>
    </citation>
    <scope>NUCLEOTIDE SEQUENCE [LARGE SCALE GENOMIC DNA]</scope>
    <source>
        <strain evidence="1 2">NBRC 106135</strain>
    </source>
</reference>
<dbReference type="EMBL" id="BJYT01000004">
    <property type="protein sequence ID" value="GEO08784.1"/>
    <property type="molecule type" value="Genomic_DNA"/>
</dbReference>
<dbReference type="GO" id="GO:0006352">
    <property type="term" value="P:DNA-templated transcription initiation"/>
    <property type="evidence" value="ECO:0007669"/>
    <property type="project" value="InterPro"/>
</dbReference>
<dbReference type="RefSeq" id="WP_147202851.1">
    <property type="nucleotide sequence ID" value="NZ_BJYT01000004.1"/>
</dbReference>
<protein>
    <recommendedName>
        <fullName evidence="3">DNA-directed RNA polymerase sigma-70 factor</fullName>
    </recommendedName>
</protein>
<dbReference type="Proteomes" id="UP000321513">
    <property type="component" value="Unassembled WGS sequence"/>
</dbReference>
<keyword evidence="2" id="KW-1185">Reference proteome</keyword>
<proteinExistence type="predicted"/>
<dbReference type="InterPro" id="IPR013325">
    <property type="entry name" value="RNA_pol_sigma_r2"/>
</dbReference>
<dbReference type="OrthoDB" id="659569at2"/>
<dbReference type="GO" id="GO:0003700">
    <property type="term" value="F:DNA-binding transcription factor activity"/>
    <property type="evidence" value="ECO:0007669"/>
    <property type="project" value="InterPro"/>
</dbReference>
<name>A0A512B9Z2_9BACT</name>
<evidence type="ECO:0000313" key="2">
    <source>
        <dbReference type="Proteomes" id="UP000321513"/>
    </source>
</evidence>
<comment type="caution">
    <text evidence="1">The sequence shown here is derived from an EMBL/GenBank/DDBJ whole genome shotgun (WGS) entry which is preliminary data.</text>
</comment>
<dbReference type="Gene3D" id="1.10.1740.10">
    <property type="match status" value="1"/>
</dbReference>
<organism evidence="1 2">
    <name type="scientific">Segetibacter aerophilus</name>
    <dbReference type="NCBI Taxonomy" id="670293"/>
    <lineage>
        <taxon>Bacteria</taxon>
        <taxon>Pseudomonadati</taxon>
        <taxon>Bacteroidota</taxon>
        <taxon>Chitinophagia</taxon>
        <taxon>Chitinophagales</taxon>
        <taxon>Chitinophagaceae</taxon>
        <taxon>Segetibacter</taxon>
    </lineage>
</organism>
<gene>
    <name evidence="1" type="ORF">SAE01_12800</name>
</gene>
<dbReference type="AlphaFoldDB" id="A0A512B9Z2"/>
<dbReference type="SUPFAM" id="SSF88946">
    <property type="entry name" value="Sigma2 domain of RNA polymerase sigma factors"/>
    <property type="match status" value="1"/>
</dbReference>
<sequence>MDLWTTYWPTLQNYAVRLTKNEDDAKDLVQEVAYKVLKYNVLDKSYEEQVKICKATLYYTFMDSLNLRKKLAIRHRKYSFPLVQQTPCTTELKEVLKSLDGVNKKMKVAVLAFAYGYSVKEISQATGESYTNTLTLIRRGRIAIKRSYGNEKNI</sequence>
<evidence type="ECO:0008006" key="3">
    <source>
        <dbReference type="Google" id="ProtNLM"/>
    </source>
</evidence>
<accession>A0A512B9Z2</accession>
<evidence type="ECO:0000313" key="1">
    <source>
        <dbReference type="EMBL" id="GEO08784.1"/>
    </source>
</evidence>